<evidence type="ECO:0000313" key="1">
    <source>
        <dbReference type="EMBL" id="KAJ8023776.1"/>
    </source>
</evidence>
<keyword evidence="1" id="KW-0808">Transferase</keyword>
<comment type="caution">
    <text evidence="1">The sequence shown here is derived from an EMBL/GenBank/DDBJ whole genome shotgun (WGS) entry which is preliminary data.</text>
</comment>
<dbReference type="PANTHER" id="PTHR47510:SF3">
    <property type="entry name" value="ENDO_EXONUCLEASE_PHOSPHATASE DOMAIN-CONTAINING PROTEIN"/>
    <property type="match status" value="1"/>
</dbReference>
<organism evidence="1 2">
    <name type="scientific">Holothuria leucospilota</name>
    <name type="common">Black long sea cucumber</name>
    <name type="synonym">Mertensiothuria leucospilota</name>
    <dbReference type="NCBI Taxonomy" id="206669"/>
    <lineage>
        <taxon>Eukaryota</taxon>
        <taxon>Metazoa</taxon>
        <taxon>Echinodermata</taxon>
        <taxon>Eleutherozoa</taxon>
        <taxon>Echinozoa</taxon>
        <taxon>Holothuroidea</taxon>
        <taxon>Aspidochirotacea</taxon>
        <taxon>Aspidochirotida</taxon>
        <taxon>Holothuriidae</taxon>
        <taxon>Holothuria</taxon>
    </lineage>
</organism>
<dbReference type="AlphaFoldDB" id="A0A9Q0YR65"/>
<proteinExistence type="predicted"/>
<dbReference type="EMBL" id="JAIZAY010000019">
    <property type="protein sequence ID" value="KAJ8023776.1"/>
    <property type="molecule type" value="Genomic_DNA"/>
</dbReference>
<gene>
    <name evidence="1" type="ORF">HOLleu_36314</name>
</gene>
<dbReference type="Proteomes" id="UP001152320">
    <property type="component" value="Chromosome 19"/>
</dbReference>
<reference evidence="1" key="1">
    <citation type="submission" date="2021-10" db="EMBL/GenBank/DDBJ databases">
        <title>Tropical sea cucumber genome reveals ecological adaptation and Cuvierian tubules defense mechanism.</title>
        <authorList>
            <person name="Chen T."/>
        </authorList>
    </citation>
    <scope>NUCLEOTIDE SEQUENCE</scope>
    <source>
        <strain evidence="1">Nanhai2018</strain>
        <tissue evidence="1">Muscle</tissue>
    </source>
</reference>
<keyword evidence="1" id="KW-0548">Nucleotidyltransferase</keyword>
<name>A0A9Q0YR65_HOLLE</name>
<evidence type="ECO:0000313" key="2">
    <source>
        <dbReference type="Proteomes" id="UP001152320"/>
    </source>
</evidence>
<keyword evidence="1" id="KW-0695">RNA-directed DNA polymerase</keyword>
<dbReference type="OrthoDB" id="411173at2759"/>
<dbReference type="GO" id="GO:0003964">
    <property type="term" value="F:RNA-directed DNA polymerase activity"/>
    <property type="evidence" value="ECO:0007669"/>
    <property type="project" value="UniProtKB-KW"/>
</dbReference>
<sequence>MINEKKRIFGTGNKDKLKETQRRLNRAVRKEKLRYKKKVEKYFTDNNMAQVWRGLRLMSGYTRGDNKSWQLPEVSTSYADEVNTFYNQFDSLDFSNGIYYLRTQLTYNPEPFLVISEDKVRYQFAKINPSKAAGPDMLSPRVLRTCSGKLAGIFTHIFNLSFSTLAIPEIWKQSCIIPVPKSSTVSCMDDLRPVALTSVVMKICERFVLTSLRKVIAI</sequence>
<accession>A0A9Q0YR65</accession>
<dbReference type="PANTHER" id="PTHR47510">
    <property type="entry name" value="REVERSE TRANSCRIPTASE DOMAIN-CONTAINING PROTEIN"/>
    <property type="match status" value="1"/>
</dbReference>
<keyword evidence="2" id="KW-1185">Reference proteome</keyword>
<protein>
    <submittedName>
        <fullName evidence="1">RNA-directed DNA polymerase from mobile element jockey</fullName>
    </submittedName>
</protein>